<dbReference type="InterPro" id="IPR036770">
    <property type="entry name" value="Ankyrin_rpt-contain_sf"/>
</dbReference>
<dbReference type="Gene3D" id="1.25.40.20">
    <property type="entry name" value="Ankyrin repeat-containing domain"/>
    <property type="match status" value="1"/>
</dbReference>
<name>A0A5A8DVD7_CAFRO</name>
<dbReference type="AlphaFoldDB" id="A0A5A8DVD7"/>
<dbReference type="Proteomes" id="UP000325113">
    <property type="component" value="Unassembled WGS sequence"/>
</dbReference>
<dbReference type="EMBL" id="VLTM01000002">
    <property type="protein sequence ID" value="KAA0168577.1"/>
    <property type="molecule type" value="Genomic_DNA"/>
</dbReference>
<organism evidence="2 3">
    <name type="scientific">Cafeteria roenbergensis</name>
    <name type="common">Marine flagellate</name>
    <dbReference type="NCBI Taxonomy" id="33653"/>
    <lineage>
        <taxon>Eukaryota</taxon>
        <taxon>Sar</taxon>
        <taxon>Stramenopiles</taxon>
        <taxon>Bigyra</taxon>
        <taxon>Opalozoa</taxon>
        <taxon>Bicosoecida</taxon>
        <taxon>Cafeteriaceae</taxon>
        <taxon>Cafeteria</taxon>
    </lineage>
</organism>
<gene>
    <name evidence="2" type="ORF">FNF31_00457</name>
</gene>
<keyword evidence="1" id="KW-0040">ANK repeat</keyword>
<evidence type="ECO:0000256" key="1">
    <source>
        <dbReference type="PROSITE-ProRule" id="PRU00023"/>
    </source>
</evidence>
<evidence type="ECO:0000313" key="2">
    <source>
        <dbReference type="EMBL" id="KAA0168577.1"/>
    </source>
</evidence>
<reference evidence="2 3" key="1">
    <citation type="submission" date="2019-07" db="EMBL/GenBank/DDBJ databases">
        <title>Genomes of Cafeteria roenbergensis.</title>
        <authorList>
            <person name="Fischer M.G."/>
            <person name="Hackl T."/>
            <person name="Roman M."/>
        </authorList>
    </citation>
    <scope>NUCLEOTIDE SEQUENCE [LARGE SCALE GENOMIC DNA]</scope>
    <source>
        <strain evidence="2 3">Cflag</strain>
    </source>
</reference>
<sequence>MAAMRNDQEKVFELAASGHVSVTATDALGRTLFHHLAAASRSAMIPQIVALGGDDVIDAQDHAGDTALTLAVSSAADAEACVRALLEAGADPSIPGRGGLLPVELADLAGQRAIASLLREYG</sequence>
<accession>A0A5A8DVD7</accession>
<dbReference type="Pfam" id="PF12796">
    <property type="entry name" value="Ank_2"/>
    <property type="match status" value="1"/>
</dbReference>
<dbReference type="PROSITE" id="PS50088">
    <property type="entry name" value="ANK_REPEAT"/>
    <property type="match status" value="1"/>
</dbReference>
<dbReference type="InterPro" id="IPR002110">
    <property type="entry name" value="Ankyrin_rpt"/>
</dbReference>
<feature type="repeat" description="ANK" evidence="1">
    <location>
        <begin position="63"/>
        <end position="97"/>
    </location>
</feature>
<protein>
    <submittedName>
        <fullName evidence="2">Uncharacterized protein</fullName>
    </submittedName>
</protein>
<evidence type="ECO:0000313" key="3">
    <source>
        <dbReference type="Proteomes" id="UP000325113"/>
    </source>
</evidence>
<dbReference type="SUPFAM" id="SSF48403">
    <property type="entry name" value="Ankyrin repeat"/>
    <property type="match status" value="1"/>
</dbReference>
<comment type="caution">
    <text evidence="2">The sequence shown here is derived from an EMBL/GenBank/DDBJ whole genome shotgun (WGS) entry which is preliminary data.</text>
</comment>
<proteinExistence type="predicted"/>